<protein>
    <submittedName>
        <fullName evidence="8">Very short patch repair endonuclease</fullName>
    </submittedName>
</protein>
<evidence type="ECO:0000313" key="9">
    <source>
        <dbReference type="Proteomes" id="UP000663801"/>
    </source>
</evidence>
<dbReference type="SUPFAM" id="SSF52980">
    <property type="entry name" value="Restriction endonuclease-like"/>
    <property type="match status" value="1"/>
</dbReference>
<dbReference type="InterPro" id="IPR004603">
    <property type="entry name" value="DNA_mismatch_endonuc_vsr"/>
</dbReference>
<reference evidence="8" key="1">
    <citation type="submission" date="2021-01" db="EMBL/GenBank/DDBJ databases">
        <title>KCTC 19127 draft genome.</title>
        <authorList>
            <person name="An D."/>
        </authorList>
    </citation>
    <scope>NUCLEOTIDE SEQUENCE</scope>
    <source>
        <strain evidence="8">KCTC 19127</strain>
    </source>
</reference>
<dbReference type="EMBL" id="JAERWL010000015">
    <property type="protein sequence ID" value="MBM9478121.1"/>
    <property type="molecule type" value="Genomic_DNA"/>
</dbReference>
<organism evidence="8 9">
    <name type="scientific">Nakamurella flavida</name>
    <dbReference type="NCBI Taxonomy" id="363630"/>
    <lineage>
        <taxon>Bacteria</taxon>
        <taxon>Bacillati</taxon>
        <taxon>Actinomycetota</taxon>
        <taxon>Actinomycetes</taxon>
        <taxon>Nakamurellales</taxon>
        <taxon>Nakamurellaceae</taxon>
        <taxon>Nakamurella</taxon>
    </lineage>
</organism>
<keyword evidence="3" id="KW-0227">DNA damage</keyword>
<keyword evidence="9" id="KW-1185">Reference proteome</keyword>
<dbReference type="Gene3D" id="3.40.960.10">
    <property type="entry name" value="VSR Endonuclease"/>
    <property type="match status" value="1"/>
</dbReference>
<evidence type="ECO:0000256" key="2">
    <source>
        <dbReference type="ARBA" id="ARBA00022759"/>
    </source>
</evidence>
<evidence type="ECO:0000313" key="8">
    <source>
        <dbReference type="EMBL" id="MBM9478121.1"/>
    </source>
</evidence>
<dbReference type="GO" id="GO:0004519">
    <property type="term" value="F:endonuclease activity"/>
    <property type="evidence" value="ECO:0007669"/>
    <property type="project" value="UniProtKB-KW"/>
</dbReference>
<sequence>MQANKGRDTRPELAVRRAVHALGLRYRVSFRPIPTFRRTADLVFTRAKVAVFVDGCFWHGCPEHHTVSATHARFWADKITRNRERARETNAILQEAGWIVMRFWEHQDPTLAARAVAVQMTSLHRDATAAATESYRSTSPPHRPPRPPERDPHG</sequence>
<evidence type="ECO:0000256" key="1">
    <source>
        <dbReference type="ARBA" id="ARBA00022722"/>
    </source>
</evidence>
<comment type="similarity">
    <text evidence="6">Belongs to the Vsr family.</text>
</comment>
<dbReference type="CDD" id="cd00221">
    <property type="entry name" value="Vsr"/>
    <property type="match status" value="1"/>
</dbReference>
<feature type="region of interest" description="Disordered" evidence="7">
    <location>
        <begin position="127"/>
        <end position="154"/>
    </location>
</feature>
<dbReference type="Proteomes" id="UP000663801">
    <property type="component" value="Unassembled WGS sequence"/>
</dbReference>
<name>A0A938YP37_9ACTN</name>
<keyword evidence="2 8" id="KW-0255">Endonuclease</keyword>
<evidence type="ECO:0000256" key="3">
    <source>
        <dbReference type="ARBA" id="ARBA00022763"/>
    </source>
</evidence>
<comment type="caution">
    <text evidence="8">The sequence shown here is derived from an EMBL/GenBank/DDBJ whole genome shotgun (WGS) entry which is preliminary data.</text>
</comment>
<evidence type="ECO:0000256" key="5">
    <source>
        <dbReference type="ARBA" id="ARBA00023204"/>
    </source>
</evidence>
<evidence type="ECO:0000256" key="4">
    <source>
        <dbReference type="ARBA" id="ARBA00022801"/>
    </source>
</evidence>
<keyword evidence="4" id="KW-0378">Hydrolase</keyword>
<evidence type="ECO:0000256" key="7">
    <source>
        <dbReference type="SAM" id="MobiDB-lite"/>
    </source>
</evidence>
<dbReference type="GO" id="GO:0006298">
    <property type="term" value="P:mismatch repair"/>
    <property type="evidence" value="ECO:0007669"/>
    <property type="project" value="InterPro"/>
</dbReference>
<dbReference type="Pfam" id="PF03852">
    <property type="entry name" value="Vsr"/>
    <property type="match status" value="1"/>
</dbReference>
<dbReference type="GO" id="GO:0016787">
    <property type="term" value="F:hydrolase activity"/>
    <property type="evidence" value="ECO:0007669"/>
    <property type="project" value="UniProtKB-KW"/>
</dbReference>
<dbReference type="RefSeq" id="WP_205258243.1">
    <property type="nucleotide sequence ID" value="NZ_BAAAPV010000002.1"/>
</dbReference>
<proteinExistence type="inferred from homology"/>
<dbReference type="InterPro" id="IPR011335">
    <property type="entry name" value="Restrct_endonuc-II-like"/>
</dbReference>
<keyword evidence="1" id="KW-0540">Nuclease</keyword>
<keyword evidence="5" id="KW-0234">DNA repair</keyword>
<accession>A0A938YP37</accession>
<dbReference type="NCBIfam" id="TIGR00632">
    <property type="entry name" value="vsr"/>
    <property type="match status" value="1"/>
</dbReference>
<evidence type="ECO:0000256" key="6">
    <source>
        <dbReference type="ARBA" id="ARBA00029466"/>
    </source>
</evidence>
<gene>
    <name evidence="8" type="ORF">JL107_16865</name>
</gene>
<dbReference type="AlphaFoldDB" id="A0A938YP37"/>